<dbReference type="GO" id="GO:0016787">
    <property type="term" value="F:hydrolase activity"/>
    <property type="evidence" value="ECO:0007669"/>
    <property type="project" value="UniProtKB-KW"/>
</dbReference>
<evidence type="ECO:0000256" key="4">
    <source>
        <dbReference type="ARBA" id="ARBA00025742"/>
    </source>
</evidence>
<keyword evidence="1" id="KW-0479">Metal-binding</keyword>
<organism evidence="6 7">
    <name type="scientific">Pseudonocardia ammonioxydans</name>
    <dbReference type="NCBI Taxonomy" id="260086"/>
    <lineage>
        <taxon>Bacteria</taxon>
        <taxon>Bacillati</taxon>
        <taxon>Actinomycetota</taxon>
        <taxon>Actinomycetes</taxon>
        <taxon>Pseudonocardiales</taxon>
        <taxon>Pseudonocardiaceae</taxon>
        <taxon>Pseudonocardia</taxon>
    </lineage>
</organism>
<dbReference type="RefSeq" id="WP_093339697.1">
    <property type="nucleotide sequence ID" value="NZ_FOUY01000006.1"/>
</dbReference>
<dbReference type="Pfam" id="PF00149">
    <property type="entry name" value="Metallophos"/>
    <property type="match status" value="1"/>
</dbReference>
<evidence type="ECO:0000313" key="7">
    <source>
        <dbReference type="Proteomes" id="UP000199614"/>
    </source>
</evidence>
<accession>A0A1I4VH69</accession>
<dbReference type="GO" id="GO:0046872">
    <property type="term" value="F:metal ion binding"/>
    <property type="evidence" value="ECO:0007669"/>
    <property type="project" value="UniProtKB-KW"/>
</dbReference>
<dbReference type="PANTHER" id="PTHR42988">
    <property type="entry name" value="PHOSPHOHYDROLASE"/>
    <property type="match status" value="1"/>
</dbReference>
<evidence type="ECO:0000256" key="3">
    <source>
        <dbReference type="ARBA" id="ARBA00023004"/>
    </source>
</evidence>
<comment type="similarity">
    <text evidence="4">Belongs to the cyclic nucleotide phosphodiesterase class-III family.</text>
</comment>
<dbReference type="InterPro" id="IPR004843">
    <property type="entry name" value="Calcineurin-like_PHP"/>
</dbReference>
<dbReference type="OrthoDB" id="5241795at2"/>
<keyword evidence="2" id="KW-0378">Hydrolase</keyword>
<sequence>MLTVVQLSDLHLGVPGNAGRAERAVAGARALGADLVLVTGDLTEHGTPQEYADAADLLAGLDVWPVPGNHDDRAAMGAAFGPVSDRVHRVGGATVVLLDSLVAGAPHGALSAAGLDLLADAARDPAPLLVALHHPPVPVGHPFMDGIRLADPAPFEALLAARADPTLVVCGHVHRPITTTVGGHPLVVAPSVAPGIRFPEEPGEEFVLADSVPGGVVHVLGDGAPRSRFVTWPG</sequence>
<dbReference type="SUPFAM" id="SSF56300">
    <property type="entry name" value="Metallo-dependent phosphatases"/>
    <property type="match status" value="1"/>
</dbReference>
<feature type="domain" description="Calcineurin-like phosphoesterase" evidence="5">
    <location>
        <begin position="3"/>
        <end position="176"/>
    </location>
</feature>
<gene>
    <name evidence="6" type="ORF">SAMN05216207_100664</name>
</gene>
<dbReference type="Proteomes" id="UP000199614">
    <property type="component" value="Unassembled WGS sequence"/>
</dbReference>
<proteinExistence type="inferred from homology"/>
<dbReference type="InterPro" id="IPR029052">
    <property type="entry name" value="Metallo-depent_PP-like"/>
</dbReference>
<dbReference type="InterPro" id="IPR050884">
    <property type="entry name" value="CNP_phosphodiesterase-III"/>
</dbReference>
<dbReference type="EMBL" id="FOUY01000006">
    <property type="protein sequence ID" value="SFN00538.1"/>
    <property type="molecule type" value="Genomic_DNA"/>
</dbReference>
<protein>
    <submittedName>
        <fullName evidence="6">3',5'-cyclic AMP phosphodiesterase CpdA</fullName>
    </submittedName>
</protein>
<reference evidence="6 7" key="1">
    <citation type="submission" date="2016-10" db="EMBL/GenBank/DDBJ databases">
        <authorList>
            <person name="de Groot N.N."/>
        </authorList>
    </citation>
    <scope>NUCLEOTIDE SEQUENCE [LARGE SCALE GENOMIC DNA]</scope>
    <source>
        <strain evidence="6 7">CGMCC 4.1877</strain>
    </source>
</reference>
<evidence type="ECO:0000256" key="1">
    <source>
        <dbReference type="ARBA" id="ARBA00022723"/>
    </source>
</evidence>
<dbReference type="PANTHER" id="PTHR42988:SF2">
    <property type="entry name" value="CYCLIC NUCLEOTIDE PHOSPHODIESTERASE CBUA0032-RELATED"/>
    <property type="match status" value="1"/>
</dbReference>
<name>A0A1I4VH69_PSUAM</name>
<evidence type="ECO:0000256" key="2">
    <source>
        <dbReference type="ARBA" id="ARBA00022801"/>
    </source>
</evidence>
<evidence type="ECO:0000313" key="6">
    <source>
        <dbReference type="EMBL" id="SFN00538.1"/>
    </source>
</evidence>
<keyword evidence="7" id="KW-1185">Reference proteome</keyword>
<dbReference type="STRING" id="260086.SAMN05216207_100664"/>
<keyword evidence="3" id="KW-0408">Iron</keyword>
<dbReference type="Gene3D" id="3.60.21.10">
    <property type="match status" value="1"/>
</dbReference>
<dbReference type="AlphaFoldDB" id="A0A1I4VH69"/>
<evidence type="ECO:0000259" key="5">
    <source>
        <dbReference type="Pfam" id="PF00149"/>
    </source>
</evidence>